<gene>
    <name evidence="1" type="ORF">BBU118A_S06</name>
</gene>
<keyword evidence="1" id="KW-0614">Plasmid</keyword>
<geneLocation type="plasmid" evidence="1 2">
    <name>118a_lp32-3</name>
</geneLocation>
<evidence type="ECO:0000313" key="2">
    <source>
        <dbReference type="Proteomes" id="UP000006208"/>
    </source>
</evidence>
<dbReference type="AlphaFoldDB" id="A0A7U3YB16"/>
<proteinExistence type="predicted"/>
<protein>
    <submittedName>
        <fullName evidence="1">Uncharacterized protein</fullName>
    </submittedName>
</protein>
<organism evidence="1 2">
    <name type="scientific">Borreliella burgdorferi 118a</name>
    <dbReference type="NCBI Taxonomy" id="476210"/>
    <lineage>
        <taxon>Bacteria</taxon>
        <taxon>Pseudomonadati</taxon>
        <taxon>Spirochaetota</taxon>
        <taxon>Spirochaetia</taxon>
        <taxon>Spirochaetales</taxon>
        <taxon>Borreliaceae</taxon>
        <taxon>Borreliella</taxon>
    </lineage>
</organism>
<evidence type="ECO:0000313" key="1">
    <source>
        <dbReference type="EMBL" id="ACN92760.1"/>
    </source>
</evidence>
<dbReference type="Proteomes" id="UP000006208">
    <property type="component" value="Plasmid 118a_lp32-3"/>
</dbReference>
<accession>A0A7U3YB16</accession>
<dbReference type="EMBL" id="CP001530">
    <property type="protein sequence ID" value="ACN92760.1"/>
    <property type="molecule type" value="Genomic_DNA"/>
</dbReference>
<name>A0A7U3YB16_BORBG</name>
<reference evidence="1 2" key="1">
    <citation type="journal article" date="2011" name="J. Bacteriol.">
        <title>Whole-genome sequences of thirteen isolates of Borrelia burgdorferi.</title>
        <authorList>
            <person name="Schutzer S.E."/>
            <person name="Fraser-Liggett C.M."/>
            <person name="Casjens S.R."/>
            <person name="Qiu W.G."/>
            <person name="Dunn J.J."/>
            <person name="Mongodin E.F."/>
            <person name="Luft B.J."/>
        </authorList>
    </citation>
    <scope>NUCLEOTIDE SEQUENCE [LARGE SCALE GENOMIC DNA]</scope>
    <source>
        <strain evidence="1 2">118a</strain>
        <plasmid evidence="1 2">118a_lp32-3</plasmid>
    </source>
</reference>
<sequence length="56" mass="6493">MSNEAAIKNNINSIIQAICDDKGADLLKYSMENPRLKSIEYWVNLMKDYSKRKTIN</sequence>